<protein>
    <submittedName>
        <fullName evidence="3">YceI-like domain-containing protein</fullName>
    </submittedName>
</protein>
<proteinExistence type="predicted"/>
<keyword evidence="4" id="KW-1185">Reference proteome</keyword>
<name>A0A1I5GSW8_9BACT</name>
<dbReference type="InterPro" id="IPR007372">
    <property type="entry name" value="Lipid/polyisoprenoid-bd_YceI"/>
</dbReference>
<evidence type="ECO:0000259" key="2">
    <source>
        <dbReference type="SMART" id="SM00867"/>
    </source>
</evidence>
<dbReference type="Pfam" id="PF04264">
    <property type="entry name" value="YceI"/>
    <property type="match status" value="1"/>
</dbReference>
<dbReference type="STRING" id="226506.SAMN04488519_10650"/>
<feature type="signal peptide" evidence="1">
    <location>
        <begin position="1"/>
        <end position="18"/>
    </location>
</feature>
<dbReference type="SMART" id="SM00867">
    <property type="entry name" value="YceI"/>
    <property type="match status" value="1"/>
</dbReference>
<dbReference type="InterPro" id="IPR036761">
    <property type="entry name" value="TTHA0802/YceI-like_sf"/>
</dbReference>
<organism evidence="3 4">
    <name type="scientific">Algoriphagus ornithinivorans</name>
    <dbReference type="NCBI Taxonomy" id="226506"/>
    <lineage>
        <taxon>Bacteria</taxon>
        <taxon>Pseudomonadati</taxon>
        <taxon>Bacteroidota</taxon>
        <taxon>Cytophagia</taxon>
        <taxon>Cytophagales</taxon>
        <taxon>Cyclobacteriaceae</taxon>
        <taxon>Algoriphagus</taxon>
    </lineage>
</organism>
<dbReference type="Proteomes" id="UP000199564">
    <property type="component" value="Unassembled WGS sequence"/>
</dbReference>
<gene>
    <name evidence="3" type="ORF">SAMN04488519_10650</name>
</gene>
<evidence type="ECO:0000313" key="3">
    <source>
        <dbReference type="EMBL" id="SFO39095.1"/>
    </source>
</evidence>
<accession>A0A1I5GSW8</accession>
<reference evidence="4" key="1">
    <citation type="submission" date="2016-10" db="EMBL/GenBank/DDBJ databases">
        <authorList>
            <person name="Varghese N."/>
            <person name="Submissions S."/>
        </authorList>
    </citation>
    <scope>NUCLEOTIDE SEQUENCE [LARGE SCALE GENOMIC DNA]</scope>
    <source>
        <strain evidence="4">DSM 15282</strain>
    </source>
</reference>
<dbReference type="EMBL" id="FOVW01000006">
    <property type="protein sequence ID" value="SFO39095.1"/>
    <property type="molecule type" value="Genomic_DNA"/>
</dbReference>
<dbReference type="PANTHER" id="PTHR34406:SF1">
    <property type="entry name" value="PROTEIN YCEI"/>
    <property type="match status" value="1"/>
</dbReference>
<feature type="domain" description="Lipid/polyisoprenoid-binding YceI-like" evidence="2">
    <location>
        <begin position="20"/>
        <end position="177"/>
    </location>
</feature>
<dbReference type="AlphaFoldDB" id="A0A1I5GSW8"/>
<evidence type="ECO:0000256" key="1">
    <source>
        <dbReference type="SAM" id="SignalP"/>
    </source>
</evidence>
<dbReference type="RefSeq" id="WP_091653854.1">
    <property type="nucleotide sequence ID" value="NZ_FOVW01000006.1"/>
</dbReference>
<dbReference type="Gene3D" id="2.40.128.110">
    <property type="entry name" value="Lipid/polyisoprenoid-binding, YceI-like"/>
    <property type="match status" value="1"/>
</dbReference>
<feature type="chain" id="PRO_5011550203" evidence="1">
    <location>
        <begin position="19"/>
        <end position="180"/>
    </location>
</feature>
<dbReference type="SUPFAM" id="SSF101874">
    <property type="entry name" value="YceI-like"/>
    <property type="match status" value="1"/>
</dbReference>
<dbReference type="PANTHER" id="PTHR34406">
    <property type="entry name" value="PROTEIN YCEI"/>
    <property type="match status" value="1"/>
</dbReference>
<sequence>MRNLIIAFLFFLPSLAFSQSFKTESGEAIFLSKAPLNEFTGESEKLKGLIDLEKNLVDFYLDLNTLKTGIGLRDRHMRENYLETDKFPFAEFTGKMKSIPALNAGTTYPVVVVGKFKIHGIERNVEITGNLQKTSSGNIELKAKFDILLGDYEIPLPKLVFYELAEKQEVSINATLKPVK</sequence>
<keyword evidence="1" id="KW-0732">Signal</keyword>
<evidence type="ECO:0000313" key="4">
    <source>
        <dbReference type="Proteomes" id="UP000199564"/>
    </source>
</evidence>